<dbReference type="AlphaFoldDB" id="A0A8H7QE53"/>
<comment type="caution">
    <text evidence="1">The sequence shown here is derived from an EMBL/GenBank/DDBJ whole genome shotgun (WGS) entry which is preliminary data.</text>
</comment>
<keyword evidence="2" id="KW-1185">Reference proteome</keyword>
<gene>
    <name evidence="1" type="ORF">INT47_005850</name>
</gene>
<name>A0A8H7QE53_9FUNG</name>
<sequence>MEDYIVENFQSFDPVSFFEINCSDLSQERAESSFEEAIESLCLATTKPYNVVMWCKKVKEDNYAILNTDQTLVYWTHRENKTEKLLKAYTSARNRRIVRESIDLSSKQVNNTLTRVAAMKRKVEEEKRVEKHQLQVNGVCVGTTLKNKAEDLVRNYNSLNCKAKHVVGMSLNSIIDLSDDSSQSQKQYFSEEEWDHIKEHYRTKDRFVKIRKFKCLHPLNKKLKRLDLVATYTLARKLELENLEGPDEIVFKIYAMIVDLYRFHSEFLKFKLNDPTELDYLMKVWGGIFEVLFPDKDKVYCKWGESMSEHNEYKIDCRLVYFYKSKHIDLTNMEAARYMSTKKTNDDHLKLSIESKDILDYLIKNSASLDPKQVHVPMIQLCKNQCDVNKLYLGDDGLYCADNFFSLTLPLDPREFARQSTKWFQKLFSLREYVVKLLHLFTDVDQKTYDMHFSRDKGKEKEQPDYSSWTRGSFYPPINDDSPLYVPNNLYGDYQEKYKKV</sequence>
<evidence type="ECO:0000313" key="1">
    <source>
        <dbReference type="EMBL" id="KAG2191189.1"/>
    </source>
</evidence>
<dbReference type="Proteomes" id="UP000603453">
    <property type="component" value="Unassembled WGS sequence"/>
</dbReference>
<reference evidence="1" key="1">
    <citation type="submission" date="2020-12" db="EMBL/GenBank/DDBJ databases">
        <title>Metabolic potential, ecology and presence of endohyphal bacteria is reflected in genomic diversity of Mucoromycotina.</title>
        <authorList>
            <person name="Muszewska A."/>
            <person name="Okrasinska A."/>
            <person name="Steczkiewicz K."/>
            <person name="Drgas O."/>
            <person name="Orlowska M."/>
            <person name="Perlinska-Lenart U."/>
            <person name="Aleksandrzak-Piekarczyk T."/>
            <person name="Szatraj K."/>
            <person name="Zielenkiewicz U."/>
            <person name="Pilsyk S."/>
            <person name="Malc E."/>
            <person name="Mieczkowski P."/>
            <person name="Kruszewska J.S."/>
            <person name="Biernat P."/>
            <person name="Pawlowska J."/>
        </authorList>
    </citation>
    <scope>NUCLEOTIDE SEQUENCE</scope>
    <source>
        <strain evidence="1">WA0000017839</strain>
    </source>
</reference>
<dbReference type="OrthoDB" id="2259475at2759"/>
<proteinExistence type="predicted"/>
<accession>A0A8H7QE53</accession>
<dbReference type="EMBL" id="JAEPRD010000463">
    <property type="protein sequence ID" value="KAG2191189.1"/>
    <property type="molecule type" value="Genomic_DNA"/>
</dbReference>
<organism evidence="1 2">
    <name type="scientific">Mucor saturninus</name>
    <dbReference type="NCBI Taxonomy" id="64648"/>
    <lineage>
        <taxon>Eukaryota</taxon>
        <taxon>Fungi</taxon>
        <taxon>Fungi incertae sedis</taxon>
        <taxon>Mucoromycota</taxon>
        <taxon>Mucoromycotina</taxon>
        <taxon>Mucoromycetes</taxon>
        <taxon>Mucorales</taxon>
        <taxon>Mucorineae</taxon>
        <taxon>Mucoraceae</taxon>
        <taxon>Mucor</taxon>
    </lineage>
</organism>
<evidence type="ECO:0000313" key="2">
    <source>
        <dbReference type="Proteomes" id="UP000603453"/>
    </source>
</evidence>
<protein>
    <submittedName>
        <fullName evidence="1">Uncharacterized protein</fullName>
    </submittedName>
</protein>